<keyword evidence="2" id="KW-0418">Kinase</keyword>
<keyword evidence="2" id="KW-0808">Transferase</keyword>
<dbReference type="Proteomes" id="UP001500889">
    <property type="component" value="Chromosome J"/>
</dbReference>
<feature type="region of interest" description="Disordered" evidence="1">
    <location>
        <begin position="79"/>
        <end position="121"/>
    </location>
</feature>
<evidence type="ECO:0000313" key="2">
    <source>
        <dbReference type="EMBL" id="BFF98659.1"/>
    </source>
</evidence>
<feature type="compositionally biased region" description="Polar residues" evidence="1">
    <location>
        <begin position="228"/>
        <end position="239"/>
    </location>
</feature>
<feature type="compositionally biased region" description="Polar residues" evidence="1">
    <location>
        <begin position="79"/>
        <end position="96"/>
    </location>
</feature>
<proteinExistence type="predicted"/>
<feature type="compositionally biased region" description="Low complexity" evidence="1">
    <location>
        <begin position="97"/>
        <end position="108"/>
    </location>
</feature>
<dbReference type="GO" id="GO:0016301">
    <property type="term" value="F:kinase activity"/>
    <property type="evidence" value="ECO:0007669"/>
    <property type="project" value="UniProtKB-KW"/>
</dbReference>
<gene>
    <name evidence="2" type="ORF">DMAD_06754</name>
</gene>
<evidence type="ECO:0000313" key="3">
    <source>
        <dbReference type="Proteomes" id="UP001500889"/>
    </source>
</evidence>
<feature type="region of interest" description="Disordered" evidence="1">
    <location>
        <begin position="430"/>
        <end position="451"/>
    </location>
</feature>
<evidence type="ECO:0000256" key="1">
    <source>
        <dbReference type="SAM" id="MobiDB-lite"/>
    </source>
</evidence>
<organism evidence="2 3">
    <name type="scientific">Drosophila madeirensis</name>
    <name type="common">Fruit fly</name>
    <dbReference type="NCBI Taxonomy" id="30013"/>
    <lineage>
        <taxon>Eukaryota</taxon>
        <taxon>Metazoa</taxon>
        <taxon>Ecdysozoa</taxon>
        <taxon>Arthropoda</taxon>
        <taxon>Hexapoda</taxon>
        <taxon>Insecta</taxon>
        <taxon>Pterygota</taxon>
        <taxon>Neoptera</taxon>
        <taxon>Endopterygota</taxon>
        <taxon>Diptera</taxon>
        <taxon>Brachycera</taxon>
        <taxon>Muscomorpha</taxon>
        <taxon>Ephydroidea</taxon>
        <taxon>Drosophilidae</taxon>
        <taxon>Drosophila</taxon>
        <taxon>Sophophora</taxon>
    </lineage>
</organism>
<feature type="compositionally biased region" description="Pro residues" evidence="1">
    <location>
        <begin position="703"/>
        <end position="712"/>
    </location>
</feature>
<keyword evidence="3" id="KW-1185">Reference proteome</keyword>
<dbReference type="EMBL" id="AP029265">
    <property type="protein sequence ID" value="BFF98659.1"/>
    <property type="molecule type" value="Genomic_DNA"/>
</dbReference>
<sequence length="858" mass="96428">MSMQPASQTGDNELRTRQCPRPSPGYRLATSSGSRHWIMGLLLVHTIMSLMVVKVASTAALYQHQQQQALQPLNDIESTAETTTPSQSETQNLGLNQSQSQSQSQSSSDIEKMRAKLQQLQHEQQQEYLRQQQQQQQLQLHLQQMHATGAAGETAYLLERADHAPPAPAHIYGTWRTKARRAPPQHAISGNDVDDGHVYERLPKRSATMTPLRGLLRDQMPRPPRLATQDTHQQQVSSGSPPPPPTTTLLRRHYSETPGTLARREDFKPKPFHFPYDGPLPEQFTKGEAEREQRPRPELNNIQDILQHLHINGLGPSKLPPMVMMPTGLHIAGSFKNLKSSGIGNFFRGKRNKKQMQFSIPFPMSMGHMPMPMAMSMSMPMSMPMPMPMQWYGPGVMPHQRVAIDQLYPFKPRSPQDINLLAMQQQQLAPNKNVSKKKNKKKQQQQQPQQLAQTNHNLLLEHGSQQHYVADPFGQHLPQPVLALNATRQPQQHKRIPFKLNLDIYPVMPPSRPASVLRNPFQPEYAMPSPSALTGTTAAAYQHLGHGIYQTPFKFPTQAPHPGHMQINFPDHAGRFSQQQALYQSQALKFPPPKSVHPDEAIYGNAPVYGQNQGQTHWQGHSQGYAPGQGLAHVQALGQVQGQAQGQGQGQTLESQTIESQTSPIMLHLNVFPKQKPTATIRASTNPFYNHNLHRNTINSSDLPPPNPPSPIEPRQAGNGSATPAVAHPQHHNHQQQQQQQTSQHISLNQTLQQQQQPQVNRSSSISRSDHLPLIDFEHPIVAAEMPEAASLASFRTDHRHHRAQTHQQHHHHHNPVDDHFRYQKSANIEQLAAEAQTASLFRFPVEDLIQFHVDDAL</sequence>
<feature type="region of interest" description="Disordered" evidence="1">
    <location>
        <begin position="203"/>
        <end position="295"/>
    </location>
</feature>
<feature type="compositionally biased region" description="Low complexity" evidence="1">
    <location>
        <begin position="735"/>
        <end position="759"/>
    </location>
</feature>
<protein>
    <submittedName>
        <fullName evidence="2">Alpha-protein kinase 1</fullName>
    </submittedName>
</protein>
<accession>A0AAU9FRN7</accession>
<feature type="region of interest" description="Disordered" evidence="1">
    <location>
        <begin position="690"/>
        <end position="767"/>
    </location>
</feature>
<feature type="region of interest" description="Disordered" evidence="1">
    <location>
        <begin position="1"/>
        <end position="31"/>
    </location>
</feature>
<reference evidence="2 3" key="1">
    <citation type="submission" date="2024-02" db="EMBL/GenBank/DDBJ databases">
        <title>A chromosome-level genome assembly of Drosophila madeirensis, a fruit fly species endemic to Madeira island.</title>
        <authorList>
            <person name="Tomihara K."/>
            <person name="Llopart A."/>
            <person name="Yamamoto D."/>
        </authorList>
    </citation>
    <scope>NUCLEOTIDE SEQUENCE [LARGE SCALE GENOMIC DNA]</scope>
    <source>
        <strain evidence="2 3">RF1</strain>
    </source>
</reference>
<feature type="compositionally biased region" description="Basic residues" evidence="1">
    <location>
        <begin position="434"/>
        <end position="443"/>
    </location>
</feature>
<name>A0AAU9FRN7_DROMD</name>
<feature type="compositionally biased region" description="Polar residues" evidence="1">
    <location>
        <begin position="1"/>
        <end position="11"/>
    </location>
</feature>
<feature type="compositionally biased region" description="Basic and acidic residues" evidence="1">
    <location>
        <begin position="285"/>
        <end position="295"/>
    </location>
</feature>
<feature type="compositionally biased region" description="Polar residues" evidence="1">
    <location>
        <begin position="690"/>
        <end position="702"/>
    </location>
</feature>
<dbReference type="AlphaFoldDB" id="A0AAU9FRN7"/>